<protein>
    <submittedName>
        <fullName evidence="2">Uncharacterized protein</fullName>
    </submittedName>
</protein>
<dbReference type="EMBL" id="BARS01016583">
    <property type="protein sequence ID" value="GAF88493.1"/>
    <property type="molecule type" value="Genomic_DNA"/>
</dbReference>
<organism evidence="2">
    <name type="scientific">marine sediment metagenome</name>
    <dbReference type="NCBI Taxonomy" id="412755"/>
    <lineage>
        <taxon>unclassified sequences</taxon>
        <taxon>metagenomes</taxon>
        <taxon>ecological metagenomes</taxon>
    </lineage>
</organism>
<feature type="non-terminal residue" evidence="2">
    <location>
        <position position="155"/>
    </location>
</feature>
<dbReference type="AlphaFoldDB" id="X0T4V0"/>
<comment type="caution">
    <text evidence="2">The sequence shown here is derived from an EMBL/GenBank/DDBJ whole genome shotgun (WGS) entry which is preliminary data.</text>
</comment>
<feature type="region of interest" description="Disordered" evidence="1">
    <location>
        <begin position="1"/>
        <end position="25"/>
    </location>
</feature>
<evidence type="ECO:0000256" key="1">
    <source>
        <dbReference type="SAM" id="MobiDB-lite"/>
    </source>
</evidence>
<evidence type="ECO:0000313" key="2">
    <source>
        <dbReference type="EMBL" id="GAF88493.1"/>
    </source>
</evidence>
<proteinExistence type="predicted"/>
<name>X0T4V0_9ZZZZ</name>
<sequence>MATDNLKLWSREDDENSDNNVPTGAPENVTTVDSLNNIMRAMMASTRSFFETPEWRDFGFIITAGPDPATQFRAQIQTGTGSSNFTGLYKVGQRAQITDGTIKYGTITDVVESSDVLVTLVMDGGVALSAPTIVKVSFDPTNTGGYDEASVKNYG</sequence>
<gene>
    <name evidence="2" type="ORF">S01H1_27259</name>
</gene>
<accession>X0T4V0</accession>
<reference evidence="2" key="1">
    <citation type="journal article" date="2014" name="Front. Microbiol.">
        <title>High frequency of phylogenetically diverse reductive dehalogenase-homologous genes in deep subseafloor sedimentary metagenomes.</title>
        <authorList>
            <person name="Kawai M."/>
            <person name="Futagami T."/>
            <person name="Toyoda A."/>
            <person name="Takaki Y."/>
            <person name="Nishi S."/>
            <person name="Hori S."/>
            <person name="Arai W."/>
            <person name="Tsubouchi T."/>
            <person name="Morono Y."/>
            <person name="Uchiyama I."/>
            <person name="Ito T."/>
            <person name="Fujiyama A."/>
            <person name="Inagaki F."/>
            <person name="Takami H."/>
        </authorList>
    </citation>
    <scope>NUCLEOTIDE SEQUENCE</scope>
    <source>
        <strain evidence="2">Expedition CK06-06</strain>
    </source>
</reference>